<keyword evidence="3" id="KW-1185">Reference proteome</keyword>
<organism evidence="2 3">
    <name type="scientific">Sulfitobacter mediterraneus</name>
    <dbReference type="NCBI Taxonomy" id="83219"/>
    <lineage>
        <taxon>Bacteria</taxon>
        <taxon>Pseudomonadati</taxon>
        <taxon>Pseudomonadota</taxon>
        <taxon>Alphaproteobacteria</taxon>
        <taxon>Rhodobacterales</taxon>
        <taxon>Roseobacteraceae</taxon>
        <taxon>Sulfitobacter</taxon>
    </lineage>
</organism>
<dbReference type="eggNOG" id="ENOG5032P1D">
    <property type="taxonomic scope" value="Bacteria"/>
</dbReference>
<evidence type="ECO:0000256" key="1">
    <source>
        <dbReference type="SAM" id="Phobius"/>
    </source>
</evidence>
<evidence type="ECO:0000313" key="3">
    <source>
        <dbReference type="Proteomes" id="UP000027337"/>
    </source>
</evidence>
<gene>
    <name evidence="2" type="ORF">PM02_16295</name>
</gene>
<dbReference type="STRING" id="83219.PM02_16295"/>
<keyword evidence="1" id="KW-1133">Transmembrane helix</keyword>
<comment type="caution">
    <text evidence="2">The sequence shown here is derived from an EMBL/GenBank/DDBJ whole genome shotgun (WGS) entry which is preliminary data.</text>
</comment>
<dbReference type="AlphaFoldDB" id="A0A061SR73"/>
<keyword evidence="1" id="KW-0812">Transmembrane</keyword>
<dbReference type="EMBL" id="JEMU01000016">
    <property type="protein sequence ID" value="KAJ01944.1"/>
    <property type="molecule type" value="Genomic_DNA"/>
</dbReference>
<accession>A0A061SR73</accession>
<protein>
    <submittedName>
        <fullName evidence="2">Uncharacterized protein</fullName>
    </submittedName>
</protein>
<sequence length="172" mass="18919">MFVELIATVFAGIACAGLVMALNIITGRRLPKWIMPIAAGAGMIGMTISNEYTWFDRTAERLPEGVEIALKVEEQGWLRPWTKVWPYTKRFSAVDTGTARRNENLPNQRLADIYFFGRWSPISQAPMLFDCAASRSALLIDGADFGADGAVADADWHAVPADDPILKLVCEG</sequence>
<dbReference type="Proteomes" id="UP000027337">
    <property type="component" value="Unassembled WGS sequence"/>
</dbReference>
<feature type="transmembrane region" description="Helical" evidence="1">
    <location>
        <begin position="6"/>
        <end position="25"/>
    </location>
</feature>
<dbReference type="RefSeq" id="WP_037910469.1">
    <property type="nucleotide sequence ID" value="NZ_JEMU01000016.1"/>
</dbReference>
<reference evidence="2 3" key="1">
    <citation type="journal article" date="2014" name="Genome Announc.">
        <title>Draft Genome Sequences of Two Isolates of the Roseobacter Group, Sulfitobacter sp. Strains 3SOLIMAR09 and 1FIGIMAR09, from Harbors of Mallorca Island (Mediterranean Sea).</title>
        <authorList>
            <person name="Mas-Llado M."/>
            <person name="Pina-Villalonga J.M."/>
            <person name="Brunet-Galmes I."/>
            <person name="Nogales B."/>
            <person name="Bosch R."/>
        </authorList>
    </citation>
    <scope>NUCLEOTIDE SEQUENCE [LARGE SCALE GENOMIC DNA]</scope>
    <source>
        <strain evidence="2 3">1FIGIMAR09</strain>
    </source>
</reference>
<evidence type="ECO:0000313" key="2">
    <source>
        <dbReference type="EMBL" id="KAJ01944.1"/>
    </source>
</evidence>
<name>A0A061SR73_9RHOB</name>
<proteinExistence type="predicted"/>
<keyword evidence="1" id="KW-0472">Membrane</keyword>